<evidence type="ECO:0000256" key="1">
    <source>
        <dbReference type="SAM" id="MobiDB-lite"/>
    </source>
</evidence>
<feature type="compositionally biased region" description="Low complexity" evidence="1">
    <location>
        <begin position="293"/>
        <end position="309"/>
    </location>
</feature>
<organism evidence="2 3">
    <name type="scientific">Polytolypa hystricis (strain UAMH7299)</name>
    <dbReference type="NCBI Taxonomy" id="1447883"/>
    <lineage>
        <taxon>Eukaryota</taxon>
        <taxon>Fungi</taxon>
        <taxon>Dikarya</taxon>
        <taxon>Ascomycota</taxon>
        <taxon>Pezizomycotina</taxon>
        <taxon>Eurotiomycetes</taxon>
        <taxon>Eurotiomycetidae</taxon>
        <taxon>Onygenales</taxon>
        <taxon>Onygenales incertae sedis</taxon>
        <taxon>Polytolypa</taxon>
    </lineage>
</organism>
<dbReference type="STRING" id="1447883.A0A2B7YQ55"/>
<protein>
    <submittedName>
        <fullName evidence="2">Uncharacterized protein</fullName>
    </submittedName>
</protein>
<evidence type="ECO:0000313" key="2">
    <source>
        <dbReference type="EMBL" id="PGH23806.1"/>
    </source>
</evidence>
<dbReference type="OrthoDB" id="2103397at2759"/>
<gene>
    <name evidence="2" type="ORF">AJ80_02054</name>
</gene>
<proteinExistence type="predicted"/>
<dbReference type="Proteomes" id="UP000224634">
    <property type="component" value="Unassembled WGS sequence"/>
</dbReference>
<dbReference type="EMBL" id="PDNA01000019">
    <property type="protein sequence ID" value="PGH23806.1"/>
    <property type="molecule type" value="Genomic_DNA"/>
</dbReference>
<name>A0A2B7YQ55_POLH7</name>
<sequence length="323" mass="36279">MHVHQHMRDLASFVAWTRDKLAPILPKKECAELLTRVRELDPPSGPPLFPEDLNMEDILKLFKLEPEGVDEWVLPDGELRPIPISLETILEGFDTGIHDEAWAKCRVILVLMSCIRNEQLRQALDVPSQNSSISTDLLHNLAHVTLEEPPVGVFNTSMSVPIRLALADGMLHPLIYKFEKRSLITTADYALWYGDEEDAATSLVVTLSKRGQKAWEAQIRCLAYIATIHSKNMQARKKNSTVHGIATDGSKFYFLRINDFSEFAVSEKFVWDSSDKAEIVSHICLILREAMDSTPTTTPTASPSPSPASQRKDLSSGFQLREN</sequence>
<feature type="region of interest" description="Disordered" evidence="1">
    <location>
        <begin position="293"/>
        <end position="323"/>
    </location>
</feature>
<evidence type="ECO:0000313" key="3">
    <source>
        <dbReference type="Proteomes" id="UP000224634"/>
    </source>
</evidence>
<keyword evidence="3" id="KW-1185">Reference proteome</keyword>
<dbReference type="AlphaFoldDB" id="A0A2B7YQ55"/>
<accession>A0A2B7YQ55</accession>
<comment type="caution">
    <text evidence="2">The sequence shown here is derived from an EMBL/GenBank/DDBJ whole genome shotgun (WGS) entry which is preliminary data.</text>
</comment>
<reference evidence="2 3" key="1">
    <citation type="submission" date="2017-10" db="EMBL/GenBank/DDBJ databases">
        <title>Comparative genomics in systemic dimorphic fungi from Ajellomycetaceae.</title>
        <authorList>
            <person name="Munoz J.F."/>
            <person name="Mcewen J.G."/>
            <person name="Clay O.K."/>
            <person name="Cuomo C.A."/>
        </authorList>
    </citation>
    <scope>NUCLEOTIDE SEQUENCE [LARGE SCALE GENOMIC DNA]</scope>
    <source>
        <strain evidence="2 3">UAMH7299</strain>
    </source>
</reference>